<evidence type="ECO:0000256" key="5">
    <source>
        <dbReference type="ARBA" id="ARBA00022801"/>
    </source>
</evidence>
<feature type="domain" description="Aminopeptidase N-like N-terminal" evidence="13">
    <location>
        <begin position="169"/>
        <end position="355"/>
    </location>
</feature>
<dbReference type="FunFam" id="2.60.40.1910:FF:000004">
    <property type="entry name" value="Aminopeptidase"/>
    <property type="match status" value="1"/>
</dbReference>
<dbReference type="Gene3D" id="2.60.40.1730">
    <property type="entry name" value="tricorn interacting facor f3 domain"/>
    <property type="match status" value="1"/>
</dbReference>
<feature type="domain" description="ERAP1-like C-terminal" evidence="12">
    <location>
        <begin position="680"/>
        <end position="995"/>
    </location>
</feature>
<gene>
    <name evidence="14" type="primary">APE2</name>
    <name evidence="14" type="ORF">DEBR0S1_31560G</name>
</gene>
<keyword evidence="3" id="KW-0645">Protease</keyword>
<dbReference type="CDD" id="cd09601">
    <property type="entry name" value="M1_APN-Q_like"/>
    <property type="match status" value="1"/>
</dbReference>
<keyword evidence="15" id="KW-1185">Reference proteome</keyword>
<dbReference type="InterPro" id="IPR027268">
    <property type="entry name" value="Peptidase_M4/M1_CTD_sf"/>
</dbReference>
<dbReference type="GO" id="GO:0005737">
    <property type="term" value="C:cytoplasm"/>
    <property type="evidence" value="ECO:0007669"/>
    <property type="project" value="TreeGrafter"/>
</dbReference>
<keyword evidence="2" id="KW-0031">Aminopeptidase</keyword>
<evidence type="ECO:0000313" key="15">
    <source>
        <dbReference type="Proteomes" id="UP000478008"/>
    </source>
</evidence>
<dbReference type="AlphaFoldDB" id="A0A7D9GZT8"/>
<keyword evidence="7" id="KW-0482">Metalloprotease</keyword>
<feature type="binding site" evidence="9">
    <location>
        <position position="467"/>
    </location>
    <ligand>
        <name>Zn(2+)</name>
        <dbReference type="ChEBI" id="CHEBI:29105"/>
        <note>catalytic</note>
    </ligand>
</feature>
<evidence type="ECO:0000256" key="9">
    <source>
        <dbReference type="PIRSR" id="PIRSR634016-3"/>
    </source>
</evidence>
<dbReference type="GO" id="GO:0016020">
    <property type="term" value="C:membrane"/>
    <property type="evidence" value="ECO:0007669"/>
    <property type="project" value="TreeGrafter"/>
</dbReference>
<keyword evidence="6 9" id="KW-0862">Zinc</keyword>
<protein>
    <submittedName>
        <fullName evidence="14">DEBR0S1_31560g1_1</fullName>
    </submittedName>
</protein>
<evidence type="ECO:0000256" key="8">
    <source>
        <dbReference type="PIRSR" id="PIRSR634016-1"/>
    </source>
</evidence>
<dbReference type="Pfam" id="PF17900">
    <property type="entry name" value="Peptidase_M1_N"/>
    <property type="match status" value="1"/>
</dbReference>
<dbReference type="FunFam" id="1.10.390.10:FF:000001">
    <property type="entry name" value="Aminopeptidase"/>
    <property type="match status" value="1"/>
</dbReference>
<feature type="binding site" evidence="9">
    <location>
        <position position="463"/>
    </location>
    <ligand>
        <name>Zn(2+)</name>
        <dbReference type="ChEBI" id="CHEBI:29105"/>
        <note>catalytic</note>
    </ligand>
</feature>
<dbReference type="Pfam" id="PF01433">
    <property type="entry name" value="Peptidase_M1"/>
    <property type="match status" value="1"/>
</dbReference>
<feature type="binding site" evidence="9">
    <location>
        <position position="486"/>
    </location>
    <ligand>
        <name>Zn(2+)</name>
        <dbReference type="ChEBI" id="CHEBI:29105"/>
        <note>catalytic</note>
    </ligand>
</feature>
<dbReference type="FunFam" id="1.25.50.20:FF:000002">
    <property type="entry name" value="Aminopeptidase"/>
    <property type="match status" value="1"/>
</dbReference>
<reference evidence="14 15" key="1">
    <citation type="submission" date="2019-07" db="EMBL/GenBank/DDBJ databases">
        <authorList>
            <person name="Friedrich A."/>
            <person name="Schacherer J."/>
        </authorList>
    </citation>
    <scope>NUCLEOTIDE SEQUENCE [LARGE SCALE GENOMIC DNA]</scope>
</reference>
<dbReference type="FunFam" id="2.60.40.1730:FF:000002">
    <property type="entry name" value="Aminopeptidase"/>
    <property type="match status" value="1"/>
</dbReference>
<dbReference type="PANTHER" id="PTHR11533">
    <property type="entry name" value="PROTEASE M1 ZINC METALLOPROTEASE"/>
    <property type="match status" value="1"/>
</dbReference>
<organism evidence="14 15">
    <name type="scientific">Dekkera bruxellensis</name>
    <name type="common">Brettanomyces custersii</name>
    <dbReference type="NCBI Taxonomy" id="5007"/>
    <lineage>
        <taxon>Eukaryota</taxon>
        <taxon>Fungi</taxon>
        <taxon>Dikarya</taxon>
        <taxon>Ascomycota</taxon>
        <taxon>Saccharomycotina</taxon>
        <taxon>Pichiomycetes</taxon>
        <taxon>Pichiales</taxon>
        <taxon>Pichiaceae</taxon>
        <taxon>Brettanomyces</taxon>
    </lineage>
</organism>
<dbReference type="Pfam" id="PF11838">
    <property type="entry name" value="ERAP1_C"/>
    <property type="match status" value="1"/>
</dbReference>
<feature type="active site" description="Proton acceptor" evidence="8">
    <location>
        <position position="464"/>
    </location>
</feature>
<keyword evidence="4 9" id="KW-0479">Metal-binding</keyword>
<accession>A0A7D9GZT8</accession>
<evidence type="ECO:0000256" key="10">
    <source>
        <dbReference type="PIRSR" id="PIRSR634016-4"/>
    </source>
</evidence>
<dbReference type="Gene3D" id="2.60.40.1910">
    <property type="match status" value="1"/>
</dbReference>
<name>A0A7D9GZT8_DEKBR</name>
<dbReference type="Proteomes" id="UP000478008">
    <property type="component" value="Unassembled WGS sequence"/>
</dbReference>
<feature type="site" description="Transition state stabilizer" evidence="10">
    <location>
        <position position="549"/>
    </location>
</feature>
<evidence type="ECO:0000259" key="12">
    <source>
        <dbReference type="Pfam" id="PF11838"/>
    </source>
</evidence>
<keyword evidence="5" id="KW-0378">Hydrolase</keyword>
<dbReference type="InterPro" id="IPR034016">
    <property type="entry name" value="M1_APN-typ"/>
</dbReference>
<evidence type="ECO:0000256" key="7">
    <source>
        <dbReference type="ARBA" id="ARBA00023049"/>
    </source>
</evidence>
<dbReference type="GO" id="GO:0006508">
    <property type="term" value="P:proteolysis"/>
    <property type="evidence" value="ECO:0007669"/>
    <property type="project" value="UniProtKB-KW"/>
</dbReference>
<evidence type="ECO:0000259" key="13">
    <source>
        <dbReference type="Pfam" id="PF17900"/>
    </source>
</evidence>
<dbReference type="SUPFAM" id="SSF55486">
    <property type="entry name" value="Metalloproteases ('zincins'), catalytic domain"/>
    <property type="match status" value="1"/>
</dbReference>
<dbReference type="InterPro" id="IPR045357">
    <property type="entry name" value="Aminopeptidase_N-like_N"/>
</dbReference>
<dbReference type="GO" id="GO:0070006">
    <property type="term" value="F:metalloaminopeptidase activity"/>
    <property type="evidence" value="ECO:0007669"/>
    <property type="project" value="TreeGrafter"/>
</dbReference>
<dbReference type="PRINTS" id="PR00756">
    <property type="entry name" value="ALADIPTASE"/>
</dbReference>
<evidence type="ECO:0000256" key="2">
    <source>
        <dbReference type="ARBA" id="ARBA00022438"/>
    </source>
</evidence>
<dbReference type="PANTHER" id="PTHR11533:SF174">
    <property type="entry name" value="PUROMYCIN-SENSITIVE AMINOPEPTIDASE-RELATED"/>
    <property type="match status" value="1"/>
</dbReference>
<dbReference type="Gene3D" id="1.25.50.20">
    <property type="match status" value="1"/>
</dbReference>
<dbReference type="InterPro" id="IPR014782">
    <property type="entry name" value="Peptidase_M1_dom"/>
</dbReference>
<sequence>MYSLQSTLRHTDVLNFGLVARRTAAVWQRPVIAVNTVSRSQFPHSGRRGSKFYSTSIYASTEASRFFAPLPYQCEALCGSGCFSSSKNFHIKNLAVRKLGSLVAKNNSTQIYHLANTLNTSFHFLPKKNKVSFSIVQIDQQRELSSIAKMSATKKADDSGRQVLPKNVKPIEYTLKLEPNFETFKFDGDELLELEVVEDSDFISLNTLEIDIKETTLLTASGKEIKPESVKEDKEEQYTTFKFSPASSLKKGDHVKLSIKFVGELNDKMAGFYRSTYEEDGKTKYLATTQMEATDCRRAFPCIDEPNQKAKFSITLVGDKNLTYLSNMDIKEEHSVSETKKEVVFNTTPKMSTYLVAFIVGDLRSVESEYKFRDVPVKVYTTPGYETKGQYAAELAAHALEYYEQCFGIKYPLPKMDMVGIHDFTAGAMENWGLVTYRMVDLLYEKGKSTTDIKFRVAEVVDHELAHQWFGNYCTLDFWDSLWLNESFATYMSWKCCDHFHPEWNVWDNFVGESLQYALGMDSLKSSHPIEVPVKRADEINQIFDAISYEKGSAVLRMLANWLGEDTFIKGVSLYLTRHAWSNAKTSALWAALSEVSGKDVEGTMKIWTESVGYPLVTVKEADGKVSVEQHRFLRTGDVKPEDDKTLFPIFVGLKTENGLDESIILNQRSEKLQVDAGSFFKINGNSNGVYRVNYEPERWAKLGDSASKLSVEDRIGLVADAGALSTPGYSKTSNLLSLVSGWKSEPSYFVWSEMLSRLAGIRSTWKFEDQKTFDALKAVTRSLVADKCHKLGWEFSSSESFLEQRLKSLLFGSAASSDDETVVSAAKKMFADYVAGDKSAIYPDLRSSVFHCVASHGGETEFNQLFDIYKNPQSVDEKIVALRNMGAFRDAEILKKVLGLLMDGTVRTQDIYLPLIGMSRSKVGIETAFDWMTGNWDALCKMLPPGLSMLKSVVQICTAGFTKKEQYDKVKAFFDGKDTKGYDQGLAQALESIKSNAAWVKRDNADVEAWLKENKFLL</sequence>
<evidence type="ECO:0000256" key="4">
    <source>
        <dbReference type="ARBA" id="ARBA00022723"/>
    </source>
</evidence>
<dbReference type="Gene3D" id="1.10.390.10">
    <property type="entry name" value="Neutral Protease Domain 2"/>
    <property type="match status" value="1"/>
</dbReference>
<evidence type="ECO:0000256" key="3">
    <source>
        <dbReference type="ARBA" id="ARBA00022670"/>
    </source>
</evidence>
<dbReference type="GO" id="GO:0008270">
    <property type="term" value="F:zinc ion binding"/>
    <property type="evidence" value="ECO:0007669"/>
    <property type="project" value="InterPro"/>
</dbReference>
<proteinExistence type="inferred from homology"/>
<dbReference type="GO" id="GO:0042277">
    <property type="term" value="F:peptide binding"/>
    <property type="evidence" value="ECO:0007669"/>
    <property type="project" value="TreeGrafter"/>
</dbReference>
<dbReference type="InterPro" id="IPR042097">
    <property type="entry name" value="Aminopeptidase_N-like_N_sf"/>
</dbReference>
<comment type="similarity">
    <text evidence="1">Belongs to the peptidase M1 family.</text>
</comment>
<dbReference type="InterPro" id="IPR001930">
    <property type="entry name" value="Peptidase_M1"/>
</dbReference>
<dbReference type="SUPFAM" id="SSF63737">
    <property type="entry name" value="Leukotriene A4 hydrolase N-terminal domain"/>
    <property type="match status" value="1"/>
</dbReference>
<feature type="domain" description="Peptidase M1 membrane alanine aminopeptidase" evidence="11">
    <location>
        <begin position="391"/>
        <end position="608"/>
    </location>
</feature>
<evidence type="ECO:0000313" key="14">
    <source>
        <dbReference type="EMBL" id="VUG17028.1"/>
    </source>
</evidence>
<dbReference type="GO" id="GO:0043171">
    <property type="term" value="P:peptide catabolic process"/>
    <property type="evidence" value="ECO:0007669"/>
    <property type="project" value="TreeGrafter"/>
</dbReference>
<dbReference type="InterPro" id="IPR024571">
    <property type="entry name" value="ERAP1-like_C_dom"/>
</dbReference>
<dbReference type="InterPro" id="IPR050344">
    <property type="entry name" value="Peptidase_M1_aminopeptidases"/>
</dbReference>
<dbReference type="EMBL" id="CABFWN010000001">
    <property type="protein sequence ID" value="VUG17028.1"/>
    <property type="molecule type" value="Genomic_DNA"/>
</dbReference>
<evidence type="ECO:0000259" key="11">
    <source>
        <dbReference type="Pfam" id="PF01433"/>
    </source>
</evidence>
<comment type="cofactor">
    <cofactor evidence="9">
        <name>Zn(2+)</name>
        <dbReference type="ChEBI" id="CHEBI:29105"/>
    </cofactor>
    <text evidence="9">Binds 1 zinc ion per subunit.</text>
</comment>
<evidence type="ECO:0000256" key="6">
    <source>
        <dbReference type="ARBA" id="ARBA00022833"/>
    </source>
</evidence>
<evidence type="ECO:0000256" key="1">
    <source>
        <dbReference type="ARBA" id="ARBA00010136"/>
    </source>
</evidence>